<proteinExistence type="predicted"/>
<sequence length="263" mass="28667">MTIGRRSTFALLAAGLIVPATGLAGTAPADALWAKIRKRGTLRIGMEGTYPPFDYETSAGKLTGYDADFARALCKTLGVKPDFVLIPWDGLLASLETGRIDAVVNQVTITKARQRKYAFSLPYTISGMQIIVRKGTKGITGPKTLAGKRVGVNLGTNYESWLKHNVPAAKIVTYQDDPTMLQDLRVGRIAAVINDRLMLSYTIKHANWPFVPAGKPFAKQEMGVALEKDNTVLLGKIDHAIRHLEANGTLARISDRWFGTNVS</sequence>
<organism evidence="5 6">
    <name type="scientific">Acidiphilium iwatense</name>
    <dbReference type="NCBI Taxonomy" id="768198"/>
    <lineage>
        <taxon>Bacteria</taxon>
        <taxon>Pseudomonadati</taxon>
        <taxon>Pseudomonadota</taxon>
        <taxon>Alphaproteobacteria</taxon>
        <taxon>Acetobacterales</taxon>
        <taxon>Acidocellaceae</taxon>
        <taxon>Acidiphilium</taxon>
    </lineage>
</organism>
<dbReference type="Proteomes" id="UP001521209">
    <property type="component" value="Unassembled WGS sequence"/>
</dbReference>
<feature type="domain" description="Solute-binding protein family 3/N-terminal" evidence="3">
    <location>
        <begin position="41"/>
        <end position="261"/>
    </location>
</feature>
<dbReference type="RefSeq" id="WP_235702792.1">
    <property type="nucleotide sequence ID" value="NZ_JAKGBZ010000003.1"/>
</dbReference>
<dbReference type="SMART" id="SM00079">
    <property type="entry name" value="PBPe"/>
    <property type="match status" value="1"/>
</dbReference>
<dbReference type="NCBIfam" id="NF008426">
    <property type="entry name" value="PRK11260.1"/>
    <property type="match status" value="1"/>
</dbReference>
<feature type="signal peptide" evidence="2">
    <location>
        <begin position="1"/>
        <end position="24"/>
    </location>
</feature>
<evidence type="ECO:0000313" key="6">
    <source>
        <dbReference type="Proteomes" id="UP001521209"/>
    </source>
</evidence>
<dbReference type="SUPFAM" id="SSF53850">
    <property type="entry name" value="Periplasmic binding protein-like II"/>
    <property type="match status" value="1"/>
</dbReference>
<dbReference type="EMBL" id="JAKGBZ010000003">
    <property type="protein sequence ID" value="MCF3945552.1"/>
    <property type="molecule type" value="Genomic_DNA"/>
</dbReference>
<feature type="domain" description="Ionotropic glutamate receptor C-terminal" evidence="4">
    <location>
        <begin position="41"/>
        <end position="260"/>
    </location>
</feature>
<comment type="caution">
    <text evidence="5">The sequence shown here is derived from an EMBL/GenBank/DDBJ whole genome shotgun (WGS) entry which is preliminary data.</text>
</comment>
<dbReference type="PANTHER" id="PTHR35936:SF35">
    <property type="entry name" value="L-CYSTINE-BINDING PROTEIN TCYJ"/>
    <property type="match status" value="1"/>
</dbReference>
<name>A0ABS9DVR7_9PROT</name>
<keyword evidence="6" id="KW-1185">Reference proteome</keyword>
<evidence type="ECO:0000256" key="1">
    <source>
        <dbReference type="ARBA" id="ARBA00022729"/>
    </source>
</evidence>
<dbReference type="SMART" id="SM00062">
    <property type="entry name" value="PBPb"/>
    <property type="match status" value="1"/>
</dbReference>
<evidence type="ECO:0000259" key="4">
    <source>
        <dbReference type="SMART" id="SM00079"/>
    </source>
</evidence>
<feature type="chain" id="PRO_5047174413" evidence="2">
    <location>
        <begin position="25"/>
        <end position="263"/>
    </location>
</feature>
<dbReference type="InterPro" id="IPR001320">
    <property type="entry name" value="Iontro_rcpt_C"/>
</dbReference>
<dbReference type="Pfam" id="PF00497">
    <property type="entry name" value="SBP_bac_3"/>
    <property type="match status" value="1"/>
</dbReference>
<evidence type="ECO:0000313" key="5">
    <source>
        <dbReference type="EMBL" id="MCF3945552.1"/>
    </source>
</evidence>
<gene>
    <name evidence="5" type="primary">tcyJ</name>
    <name evidence="5" type="ORF">L2A60_02485</name>
</gene>
<evidence type="ECO:0000256" key="2">
    <source>
        <dbReference type="SAM" id="SignalP"/>
    </source>
</evidence>
<reference evidence="5 6" key="1">
    <citation type="submission" date="2022-01" db="EMBL/GenBank/DDBJ databases">
        <authorList>
            <person name="Won M."/>
            <person name="Kim S.-J."/>
            <person name="Kwon S.-W."/>
        </authorList>
    </citation>
    <scope>NUCLEOTIDE SEQUENCE [LARGE SCALE GENOMIC DNA]</scope>
    <source>
        <strain evidence="5 6">KCTC 23505</strain>
    </source>
</reference>
<evidence type="ECO:0000259" key="3">
    <source>
        <dbReference type="SMART" id="SM00062"/>
    </source>
</evidence>
<dbReference type="InterPro" id="IPR001638">
    <property type="entry name" value="Solute-binding_3/MltF_N"/>
</dbReference>
<accession>A0ABS9DVR7</accession>
<protein>
    <submittedName>
        <fullName evidence="5">Cystine ABC transporter substrate-binding protein</fullName>
    </submittedName>
</protein>
<dbReference type="Gene3D" id="3.40.190.10">
    <property type="entry name" value="Periplasmic binding protein-like II"/>
    <property type="match status" value="2"/>
</dbReference>
<keyword evidence="1 2" id="KW-0732">Signal</keyword>
<dbReference type="PANTHER" id="PTHR35936">
    <property type="entry name" value="MEMBRANE-BOUND LYTIC MUREIN TRANSGLYCOSYLASE F"/>
    <property type="match status" value="1"/>
</dbReference>